<evidence type="ECO:0000313" key="7">
    <source>
        <dbReference type="EMBL" id="SDM52627.1"/>
    </source>
</evidence>
<dbReference type="GO" id="GO:0008171">
    <property type="term" value="F:O-methyltransferase activity"/>
    <property type="evidence" value="ECO:0007669"/>
    <property type="project" value="InterPro"/>
</dbReference>
<dbReference type="PROSITE" id="PS51683">
    <property type="entry name" value="SAM_OMT_II"/>
    <property type="match status" value="1"/>
</dbReference>
<dbReference type="InterPro" id="IPR036390">
    <property type="entry name" value="WH_DNA-bd_sf"/>
</dbReference>
<dbReference type="PANTHER" id="PTHR43712:SF2">
    <property type="entry name" value="O-METHYLTRANSFERASE CICE"/>
    <property type="match status" value="1"/>
</dbReference>
<evidence type="ECO:0000256" key="2">
    <source>
        <dbReference type="ARBA" id="ARBA00022679"/>
    </source>
</evidence>
<feature type="domain" description="O-methyltransferase C-terminal" evidence="6">
    <location>
        <begin position="138"/>
        <end position="316"/>
    </location>
</feature>
<reference evidence="7 8" key="1">
    <citation type="submission" date="2016-10" db="EMBL/GenBank/DDBJ databases">
        <authorList>
            <person name="de Groot N.N."/>
        </authorList>
    </citation>
    <scope>NUCLEOTIDE SEQUENCE [LARGE SCALE GENOMIC DNA]</scope>
    <source>
        <strain evidence="7 8">DSM 21668</strain>
    </source>
</reference>
<dbReference type="PANTHER" id="PTHR43712">
    <property type="entry name" value="PUTATIVE (AFU_ORTHOLOGUE AFUA_4G14580)-RELATED"/>
    <property type="match status" value="1"/>
</dbReference>
<proteinExistence type="predicted"/>
<dbReference type="InterPro" id="IPR029063">
    <property type="entry name" value="SAM-dependent_MTases_sf"/>
</dbReference>
<dbReference type="STRING" id="563176.SAMN04488090_3597"/>
<evidence type="ECO:0000313" key="8">
    <source>
        <dbReference type="Proteomes" id="UP000198901"/>
    </source>
</evidence>
<dbReference type="InterPro" id="IPR016461">
    <property type="entry name" value="COMT-like"/>
</dbReference>
<feature type="active site" description="Proton acceptor" evidence="4">
    <location>
        <position position="252"/>
    </location>
</feature>
<evidence type="ECO:0000256" key="3">
    <source>
        <dbReference type="ARBA" id="ARBA00022691"/>
    </source>
</evidence>
<keyword evidence="8" id="KW-1185">Reference proteome</keyword>
<keyword evidence="3" id="KW-0949">S-adenosyl-L-methionine</keyword>
<evidence type="ECO:0000256" key="1">
    <source>
        <dbReference type="ARBA" id="ARBA00022603"/>
    </source>
</evidence>
<dbReference type="GO" id="GO:0046983">
    <property type="term" value="F:protein dimerization activity"/>
    <property type="evidence" value="ECO:0007669"/>
    <property type="project" value="InterPro"/>
</dbReference>
<evidence type="ECO:0000256" key="4">
    <source>
        <dbReference type="PIRSR" id="PIRSR005739-1"/>
    </source>
</evidence>
<dbReference type="SUPFAM" id="SSF46785">
    <property type="entry name" value="Winged helix' DNA-binding domain"/>
    <property type="match status" value="1"/>
</dbReference>
<dbReference type="Pfam" id="PF00891">
    <property type="entry name" value="Methyltransf_2"/>
    <property type="match status" value="1"/>
</dbReference>
<dbReference type="Proteomes" id="UP000198901">
    <property type="component" value="Unassembled WGS sequence"/>
</dbReference>
<feature type="region of interest" description="Disordered" evidence="5">
    <location>
        <begin position="117"/>
        <end position="142"/>
    </location>
</feature>
<dbReference type="SUPFAM" id="SSF53335">
    <property type="entry name" value="S-adenosyl-L-methionine-dependent methyltransferases"/>
    <property type="match status" value="1"/>
</dbReference>
<dbReference type="Gene3D" id="3.40.50.150">
    <property type="entry name" value="Vaccinia Virus protein VP39"/>
    <property type="match status" value="1"/>
</dbReference>
<dbReference type="CDD" id="cd02440">
    <property type="entry name" value="AdoMet_MTases"/>
    <property type="match status" value="1"/>
</dbReference>
<sequence length="345" mass="37828">MNLDPTPVTRHLRAMYGSRVLIAAVCHLRVFDLLAEQPLSLAECGRQLGLAPRPAMVLFPTLLGMGLLEWQPDGRLGVSDTGRYLTSGAVPSLIGYVGLEQEDAGVLEMVARLKNDGPADTSDGLSYVKEGDDPSPMDDPEESRRFTLALAGRARLLAPLVAKHLPTGPKHLLDVAGGTGYYTFEWLLRNPEGTATLFDRPQVLEVAKELMEDFCRGKQVQSFGDRITFCPGDMLEDALPQADLLLAGSLFHDWPDDTCAYLMDRFAGALRTGGELWIHDTFLNDDFVGPVPATDYSAALFWATKGRIYSRAEHEAWMRASDLTPSANRPATGLEYGLVSGRKQF</sequence>
<protein>
    <submittedName>
        <fullName evidence="7">Dimerisation domain-containing protein</fullName>
    </submittedName>
</protein>
<dbReference type="InterPro" id="IPR001077">
    <property type="entry name" value="COMT_C"/>
</dbReference>
<dbReference type="GO" id="GO:0032259">
    <property type="term" value="P:methylation"/>
    <property type="evidence" value="ECO:0007669"/>
    <property type="project" value="UniProtKB-KW"/>
</dbReference>
<dbReference type="InterPro" id="IPR036388">
    <property type="entry name" value="WH-like_DNA-bd_sf"/>
</dbReference>
<dbReference type="OrthoDB" id="582216at2"/>
<organism evidence="7 8">
    <name type="scientific">Siphonobacter aquaeclarae</name>
    <dbReference type="NCBI Taxonomy" id="563176"/>
    <lineage>
        <taxon>Bacteria</taxon>
        <taxon>Pseudomonadati</taxon>
        <taxon>Bacteroidota</taxon>
        <taxon>Cytophagia</taxon>
        <taxon>Cytophagales</taxon>
        <taxon>Cytophagaceae</taxon>
        <taxon>Siphonobacter</taxon>
    </lineage>
</organism>
<dbReference type="RefSeq" id="WP_093205396.1">
    <property type="nucleotide sequence ID" value="NZ_FNGS01000007.1"/>
</dbReference>
<keyword evidence="2" id="KW-0808">Transferase</keyword>
<name>A0A1G9TY39_9BACT</name>
<dbReference type="Gene3D" id="1.10.10.10">
    <property type="entry name" value="Winged helix-like DNA-binding domain superfamily/Winged helix DNA-binding domain"/>
    <property type="match status" value="1"/>
</dbReference>
<keyword evidence="1" id="KW-0489">Methyltransferase</keyword>
<evidence type="ECO:0000256" key="5">
    <source>
        <dbReference type="SAM" id="MobiDB-lite"/>
    </source>
</evidence>
<dbReference type="AlphaFoldDB" id="A0A1G9TY39"/>
<gene>
    <name evidence="7" type="ORF">SAMN04488090_3597</name>
</gene>
<accession>A0A1G9TY39</accession>
<dbReference type="EMBL" id="FNGS01000007">
    <property type="protein sequence ID" value="SDM52627.1"/>
    <property type="molecule type" value="Genomic_DNA"/>
</dbReference>
<evidence type="ECO:0000259" key="6">
    <source>
        <dbReference type="Pfam" id="PF00891"/>
    </source>
</evidence>